<evidence type="ECO:0000313" key="2">
    <source>
        <dbReference type="Proteomes" id="UP000824881"/>
    </source>
</evidence>
<dbReference type="Proteomes" id="UP000824881">
    <property type="component" value="Unassembled WGS sequence"/>
</dbReference>
<gene>
    <name evidence="1" type="ORF">CCMSSC00406_0004351</name>
</gene>
<keyword evidence="2" id="KW-1185">Reference proteome</keyword>
<reference evidence="1 2" key="1">
    <citation type="journal article" date="2021" name="Appl. Environ. Microbiol.">
        <title>Genetic linkage and physical mapping for an oyster mushroom Pleurotus cornucopiae and QTL analysis for the trait cap color.</title>
        <authorList>
            <person name="Zhang Y."/>
            <person name="Gao W."/>
            <person name="Sonnenberg A."/>
            <person name="Chen Q."/>
            <person name="Zhang J."/>
            <person name="Huang C."/>
        </authorList>
    </citation>
    <scope>NUCLEOTIDE SEQUENCE [LARGE SCALE GENOMIC DNA]</scope>
    <source>
        <strain evidence="1">CCMSSC00406</strain>
    </source>
</reference>
<organism evidence="1 2">
    <name type="scientific">Pleurotus cornucopiae</name>
    <name type="common">Cornucopia mushroom</name>
    <dbReference type="NCBI Taxonomy" id="5321"/>
    <lineage>
        <taxon>Eukaryota</taxon>
        <taxon>Fungi</taxon>
        <taxon>Dikarya</taxon>
        <taxon>Basidiomycota</taxon>
        <taxon>Agaricomycotina</taxon>
        <taxon>Agaricomycetes</taxon>
        <taxon>Agaricomycetidae</taxon>
        <taxon>Agaricales</taxon>
        <taxon>Pleurotineae</taxon>
        <taxon>Pleurotaceae</taxon>
        <taxon>Pleurotus</taxon>
    </lineage>
</organism>
<comment type="caution">
    <text evidence="1">The sequence shown here is derived from an EMBL/GenBank/DDBJ whole genome shotgun (WGS) entry which is preliminary data.</text>
</comment>
<sequence length="1360" mass="153980">MKPKWLKKAIAKGRRKLGIDSVDRRMVVNTIQFALEGLSQTLPDSTVFAPLKIVIDGLLFVSTTLETVKQTEDEMNDFATHLNSLQKIVSVYREGEFDAPSVDEAMKELILAVAGSMKEIQEMLKQGRGKRAVSNSDNTQTLAAQNALIARSLSTFHVASSFLMLRQNATVLAHTRGNNAQAILDKLPVAEGALYDSADRNFAPKCLENTRVSVLERVTNWMADPTAPHLFWLNGMAGTGKSTVAQTIAGFCSERKWLAATFFFSRDRVVQHSAELFFPTLAHQLALFEPRLIPFLEASMKTNSALPRATFVVQFNKLIVEPFAEFVKTEPAGLDAPILFVIDALDECKYEESTRELVHLLLNGGLHQFPTLKVLVTSRPETYIWSVFRRPMDVPVPYRSLALHEEDPATARQDITAYLEQGLRRIRKDRWECFSGLRAEESWPTERMINDLVDRSAGLFIYASTILKYLQDNRQNPKRQMQLVIEMKAKGDSSNIYGYLDELYSQILSKCLNTPDLRRVINAILFAVRPLSLHDLDLLLRLEPGDARTALYDLSSVFVVPQDDSRPARLFHPSFYDFITSKSRSAGFYLDPLVGQSQMASACLKHVYRFCEASDSQKAGFVTDQRPLVTYACQQWTSHLRESQLHELELLNDTRRFLSLHLFSWFNLFVRLMIMSGVGRCVTDLLISVERFSPDDQPFTAEAIYKLALFVYVRHRRLHPSVLLSRHLLTRICAMPEVPPQYTFYLGILERHCFLYNGDRRAINDAIEYHRDALKLISIDHVDRAAFTVGLVIALRHRSQLPSYTSEYRSDMPECIDLCESMLKALADQQILEKAILRTAYAACLEERYTQTKDLRDLDRAIGLYKQAALSLPKPHEYRVAYLCNAAACILIRSDIEPNGISIMDASDMYLEASDCSFVAPSSAYLVALGYARSVETTAGAFSAHVNAVAKLRKIIWTSLAPDLAEVIIRQSTPFVLKTASLALEAHDVWVAMECIMQACIMQWREPLQICSPRPFLPYTELLEEMENLSNILEIRNEFEPIPALSADDPSIHDIPNYEEIASEYEHLYETFERNRTARHFELKRFLHSAEGSLGSGRIVILNASPLRCDALVVRPSSDSLDKELVIQLPIKHQEVEKLAEGLRSLWSSYRVDYSDPKEELDKSGIKFLKTMWTSIVAPIISALQLAKTSDPPRIWWCLTGPFIDLPVHASGTYDAKRPAYMTDFAVSSYLPTIDILLELIETNKQHELRNLPAKLFFVEPEVSRLDRSAELELQYMREAIPKSQFVTTDDRRLTIDHVIAQLGECTGVHIAATSQQHAGKPACADFVLPATLRLSYEDLRDNPVPKFAFLSTYTVGGFF</sequence>
<protein>
    <submittedName>
        <fullName evidence="1">Uncharacterized protein</fullName>
    </submittedName>
</protein>
<evidence type="ECO:0000313" key="1">
    <source>
        <dbReference type="EMBL" id="KAG9224033.1"/>
    </source>
</evidence>
<name>A0ACB7J0G5_PLECO</name>
<dbReference type="EMBL" id="WQMT02000004">
    <property type="protein sequence ID" value="KAG9224033.1"/>
    <property type="molecule type" value="Genomic_DNA"/>
</dbReference>
<accession>A0ACB7J0G5</accession>
<proteinExistence type="predicted"/>